<dbReference type="EMBL" id="CP159252">
    <property type="protein sequence ID" value="XCG58966.1"/>
    <property type="molecule type" value="Genomic_DNA"/>
</dbReference>
<protein>
    <submittedName>
        <fullName evidence="5">Substrate-binding domain-containing protein</fullName>
    </submittedName>
</protein>
<keyword evidence="3" id="KW-0804">Transcription</keyword>
<organism evidence="5">
    <name type="scientific">Mesorhizobium sp. WSM2239</name>
    <dbReference type="NCBI Taxonomy" id="3228852"/>
    <lineage>
        <taxon>Bacteria</taxon>
        <taxon>Pseudomonadati</taxon>
        <taxon>Pseudomonadota</taxon>
        <taxon>Alphaproteobacteria</taxon>
        <taxon>Hyphomicrobiales</taxon>
        <taxon>Phyllobacteriaceae</taxon>
        <taxon>Mesorhizobium</taxon>
    </lineage>
</organism>
<sequence length="221" mass="23935">MISRIEPEDMRVKFMVEHAMPFATHGRTQMGAEHPFVDFDNHAFAKIAVERLASLGRKRLALLAPPAGLSFRDHMRQGFEAAMAEQKLEEVQFPGISNDSSIEQIRIAVRNLMLQSPAPDGLINSSGGVSGTGGAILAIQAGLKDVGAVVGRDVDIVTKQLFANLPVFGDEFYVVHEDVRETGRGLAKALLGSIEGKPVSELQTLFVPTKVSQQSTTNRNA</sequence>
<dbReference type="PANTHER" id="PTHR30146:SF155">
    <property type="entry name" value="ALANINE RACEMASE"/>
    <property type="match status" value="1"/>
</dbReference>
<geneLocation type="plasmid" evidence="5">
    <name>pMk2239A</name>
</geneLocation>
<evidence type="ECO:0000256" key="3">
    <source>
        <dbReference type="ARBA" id="ARBA00023163"/>
    </source>
</evidence>
<reference evidence="5" key="1">
    <citation type="submission" date="2024-06" db="EMBL/GenBank/DDBJ databases">
        <title>Mesorhizobium karijinii sp. nov., a symbiont of the iconic Swainsona formosa from arid Australia.</title>
        <authorList>
            <person name="Hill Y.J."/>
            <person name="Watkin E.L.J."/>
            <person name="O'Hara G.W."/>
            <person name="Terpolilli J."/>
            <person name="Tye M.L."/>
            <person name="Kohlmeier M.G."/>
        </authorList>
    </citation>
    <scope>NUCLEOTIDE SEQUENCE</scope>
    <source>
        <strain evidence="5">WSM2239</strain>
        <plasmid evidence="5">pMk2239A</plasmid>
    </source>
</reference>
<proteinExistence type="predicted"/>
<evidence type="ECO:0000256" key="2">
    <source>
        <dbReference type="ARBA" id="ARBA00023125"/>
    </source>
</evidence>
<evidence type="ECO:0000256" key="1">
    <source>
        <dbReference type="ARBA" id="ARBA00023015"/>
    </source>
</evidence>
<gene>
    <name evidence="5" type="ORF">ABVK49_29595</name>
</gene>
<keyword evidence="5" id="KW-0614">Plasmid</keyword>
<evidence type="ECO:0000259" key="4">
    <source>
        <dbReference type="Pfam" id="PF13377"/>
    </source>
</evidence>
<dbReference type="GO" id="GO:0003700">
    <property type="term" value="F:DNA-binding transcription factor activity"/>
    <property type="evidence" value="ECO:0007669"/>
    <property type="project" value="TreeGrafter"/>
</dbReference>
<accession>A0AAU8DII9</accession>
<evidence type="ECO:0000313" key="5">
    <source>
        <dbReference type="EMBL" id="XCG58966.1"/>
    </source>
</evidence>
<dbReference type="AlphaFoldDB" id="A0AAU8DII9"/>
<name>A0AAU8DII9_9HYPH</name>
<dbReference type="SUPFAM" id="SSF53822">
    <property type="entry name" value="Periplasmic binding protein-like I"/>
    <property type="match status" value="1"/>
</dbReference>
<dbReference type="Pfam" id="PF13377">
    <property type="entry name" value="Peripla_BP_3"/>
    <property type="match status" value="1"/>
</dbReference>
<dbReference type="InterPro" id="IPR028082">
    <property type="entry name" value="Peripla_BP_I"/>
</dbReference>
<dbReference type="PANTHER" id="PTHR30146">
    <property type="entry name" value="LACI-RELATED TRANSCRIPTIONAL REPRESSOR"/>
    <property type="match status" value="1"/>
</dbReference>
<dbReference type="GO" id="GO:0000976">
    <property type="term" value="F:transcription cis-regulatory region binding"/>
    <property type="evidence" value="ECO:0007669"/>
    <property type="project" value="TreeGrafter"/>
</dbReference>
<dbReference type="InterPro" id="IPR046335">
    <property type="entry name" value="LacI/GalR-like_sensor"/>
</dbReference>
<dbReference type="RefSeq" id="WP_353646927.1">
    <property type="nucleotide sequence ID" value="NZ_CP159252.1"/>
</dbReference>
<keyword evidence="2" id="KW-0238">DNA-binding</keyword>
<feature type="domain" description="Transcriptional regulator LacI/GalR-like sensor" evidence="4">
    <location>
        <begin position="49"/>
        <end position="216"/>
    </location>
</feature>
<keyword evidence="1" id="KW-0805">Transcription regulation</keyword>
<dbReference type="Gene3D" id="3.40.50.2300">
    <property type="match status" value="2"/>
</dbReference>